<dbReference type="AlphaFoldDB" id="A0A2R6WMA3"/>
<gene>
    <name evidence="2" type="ORF">MARPO_0075s0075</name>
</gene>
<protein>
    <submittedName>
        <fullName evidence="2">Uncharacterized protein</fullName>
    </submittedName>
</protein>
<accession>A0A2R6WMA3</accession>
<dbReference type="Gramene" id="Mp2g03140.1">
    <property type="protein sequence ID" value="Mp2g03140.1.cds1"/>
    <property type="gene ID" value="Mp2g03140"/>
</dbReference>
<dbReference type="Proteomes" id="UP000244005">
    <property type="component" value="Unassembled WGS sequence"/>
</dbReference>
<feature type="region of interest" description="Disordered" evidence="1">
    <location>
        <begin position="59"/>
        <end position="138"/>
    </location>
</feature>
<evidence type="ECO:0000256" key="1">
    <source>
        <dbReference type="SAM" id="MobiDB-lite"/>
    </source>
</evidence>
<name>A0A2R6WMA3_MARPO</name>
<evidence type="ECO:0000313" key="3">
    <source>
        <dbReference type="Proteomes" id="UP000244005"/>
    </source>
</evidence>
<evidence type="ECO:0000313" key="2">
    <source>
        <dbReference type="EMBL" id="PTQ34978.1"/>
    </source>
</evidence>
<proteinExistence type="predicted"/>
<feature type="compositionally biased region" description="Basic and acidic residues" evidence="1">
    <location>
        <begin position="111"/>
        <end position="132"/>
    </location>
</feature>
<sequence length="151" mass="17103">MARGAPTDRLTQVALALLPWLNERCGKTHTNTPQSSRQQILQIADSAFYELRQPILIPPRSLAPTEPSGRCRRTRRLPWLGTTSSSETEARGRRRISFPARKGNGRRLSKKSSERERVVDERSVWPEPRARLELGQPSPHTIAQLCKTALE</sequence>
<dbReference type="EMBL" id="KZ772747">
    <property type="protein sequence ID" value="PTQ34978.1"/>
    <property type="molecule type" value="Genomic_DNA"/>
</dbReference>
<reference evidence="3" key="1">
    <citation type="journal article" date="2017" name="Cell">
        <title>Insights into land plant evolution garnered from the Marchantia polymorpha genome.</title>
        <authorList>
            <person name="Bowman J.L."/>
            <person name="Kohchi T."/>
            <person name="Yamato K.T."/>
            <person name="Jenkins J."/>
            <person name="Shu S."/>
            <person name="Ishizaki K."/>
            <person name="Yamaoka S."/>
            <person name="Nishihama R."/>
            <person name="Nakamura Y."/>
            <person name="Berger F."/>
            <person name="Adam C."/>
            <person name="Aki S.S."/>
            <person name="Althoff F."/>
            <person name="Araki T."/>
            <person name="Arteaga-Vazquez M.A."/>
            <person name="Balasubrmanian S."/>
            <person name="Barry K."/>
            <person name="Bauer D."/>
            <person name="Boehm C.R."/>
            <person name="Briginshaw L."/>
            <person name="Caballero-Perez J."/>
            <person name="Catarino B."/>
            <person name="Chen F."/>
            <person name="Chiyoda S."/>
            <person name="Chovatia M."/>
            <person name="Davies K.M."/>
            <person name="Delmans M."/>
            <person name="Demura T."/>
            <person name="Dierschke T."/>
            <person name="Dolan L."/>
            <person name="Dorantes-Acosta A.E."/>
            <person name="Eklund D.M."/>
            <person name="Florent S.N."/>
            <person name="Flores-Sandoval E."/>
            <person name="Fujiyama A."/>
            <person name="Fukuzawa H."/>
            <person name="Galik B."/>
            <person name="Grimanelli D."/>
            <person name="Grimwood J."/>
            <person name="Grossniklaus U."/>
            <person name="Hamada T."/>
            <person name="Haseloff J."/>
            <person name="Hetherington A.J."/>
            <person name="Higo A."/>
            <person name="Hirakawa Y."/>
            <person name="Hundley H.N."/>
            <person name="Ikeda Y."/>
            <person name="Inoue K."/>
            <person name="Inoue S.I."/>
            <person name="Ishida S."/>
            <person name="Jia Q."/>
            <person name="Kakita M."/>
            <person name="Kanazawa T."/>
            <person name="Kawai Y."/>
            <person name="Kawashima T."/>
            <person name="Kennedy M."/>
            <person name="Kinose K."/>
            <person name="Kinoshita T."/>
            <person name="Kohara Y."/>
            <person name="Koide E."/>
            <person name="Komatsu K."/>
            <person name="Kopischke S."/>
            <person name="Kubo M."/>
            <person name="Kyozuka J."/>
            <person name="Lagercrantz U."/>
            <person name="Lin S.S."/>
            <person name="Lindquist E."/>
            <person name="Lipzen A.M."/>
            <person name="Lu C.W."/>
            <person name="De Luna E."/>
            <person name="Martienssen R.A."/>
            <person name="Minamino N."/>
            <person name="Mizutani M."/>
            <person name="Mizutani M."/>
            <person name="Mochizuki N."/>
            <person name="Monte I."/>
            <person name="Mosher R."/>
            <person name="Nagasaki H."/>
            <person name="Nakagami H."/>
            <person name="Naramoto S."/>
            <person name="Nishitani K."/>
            <person name="Ohtani M."/>
            <person name="Okamoto T."/>
            <person name="Okumura M."/>
            <person name="Phillips J."/>
            <person name="Pollak B."/>
            <person name="Reinders A."/>
            <person name="Rovekamp M."/>
            <person name="Sano R."/>
            <person name="Sawa S."/>
            <person name="Schmid M.W."/>
            <person name="Shirakawa M."/>
            <person name="Solano R."/>
            <person name="Spunde A."/>
            <person name="Suetsugu N."/>
            <person name="Sugano S."/>
            <person name="Sugiyama A."/>
            <person name="Sun R."/>
            <person name="Suzuki Y."/>
            <person name="Takenaka M."/>
            <person name="Takezawa D."/>
            <person name="Tomogane H."/>
            <person name="Tsuzuki M."/>
            <person name="Ueda T."/>
            <person name="Umeda M."/>
            <person name="Ward J.M."/>
            <person name="Watanabe Y."/>
            <person name="Yazaki K."/>
            <person name="Yokoyama R."/>
            <person name="Yoshitake Y."/>
            <person name="Yotsui I."/>
            <person name="Zachgo S."/>
            <person name="Schmutz J."/>
        </authorList>
    </citation>
    <scope>NUCLEOTIDE SEQUENCE [LARGE SCALE GENOMIC DNA]</scope>
    <source>
        <strain evidence="3">Tak-1</strain>
    </source>
</reference>
<organism evidence="2 3">
    <name type="scientific">Marchantia polymorpha</name>
    <name type="common">Common liverwort</name>
    <name type="synonym">Marchantia aquatica</name>
    <dbReference type="NCBI Taxonomy" id="3197"/>
    <lineage>
        <taxon>Eukaryota</taxon>
        <taxon>Viridiplantae</taxon>
        <taxon>Streptophyta</taxon>
        <taxon>Embryophyta</taxon>
        <taxon>Marchantiophyta</taxon>
        <taxon>Marchantiopsida</taxon>
        <taxon>Marchantiidae</taxon>
        <taxon>Marchantiales</taxon>
        <taxon>Marchantiaceae</taxon>
        <taxon>Marchantia</taxon>
    </lineage>
</organism>
<keyword evidence="3" id="KW-1185">Reference proteome</keyword>